<evidence type="ECO:0000313" key="2">
    <source>
        <dbReference type="Proteomes" id="UP000887575"/>
    </source>
</evidence>
<dbReference type="Proteomes" id="UP000887575">
    <property type="component" value="Unassembled WGS sequence"/>
</dbReference>
<evidence type="ECO:0000313" key="3">
    <source>
        <dbReference type="WBParaSite" id="MBELARI_LOCUS17530"/>
    </source>
</evidence>
<dbReference type="WBParaSite" id="MBELARI_LOCUS17530">
    <property type="protein sequence ID" value="MBELARI_LOCUS17530"/>
    <property type="gene ID" value="MBELARI_LOCUS17530"/>
</dbReference>
<sequence>MFLRRFLFTCFIVYGYASTAFARQPDDLISAMTSGDIDKLKSFCVNFVAASTNASLSADEREEAGIYKNAVCTDAYLGSIQEIAPLLKCIQQAGNKLEVWAKCGRTHAGTSCSDRNKWANCRDGIVAKGCEDIPNVAALIAKANAVFPQKGDCMKEVAAAVSGKK</sequence>
<reference evidence="3" key="1">
    <citation type="submission" date="2024-02" db="UniProtKB">
        <authorList>
            <consortium name="WormBaseParasite"/>
        </authorList>
    </citation>
    <scope>IDENTIFICATION</scope>
</reference>
<organism evidence="2 3">
    <name type="scientific">Mesorhabditis belari</name>
    <dbReference type="NCBI Taxonomy" id="2138241"/>
    <lineage>
        <taxon>Eukaryota</taxon>
        <taxon>Metazoa</taxon>
        <taxon>Ecdysozoa</taxon>
        <taxon>Nematoda</taxon>
        <taxon>Chromadorea</taxon>
        <taxon>Rhabditida</taxon>
        <taxon>Rhabditina</taxon>
        <taxon>Rhabditomorpha</taxon>
        <taxon>Rhabditoidea</taxon>
        <taxon>Rhabditidae</taxon>
        <taxon>Mesorhabditinae</taxon>
        <taxon>Mesorhabditis</taxon>
    </lineage>
</organism>
<accession>A0AAF3ETQ8</accession>
<dbReference type="AlphaFoldDB" id="A0AAF3ETQ8"/>
<proteinExistence type="predicted"/>
<name>A0AAF3ETQ8_9BILA</name>
<protein>
    <submittedName>
        <fullName evidence="3">Secreted protein</fullName>
    </submittedName>
</protein>
<feature type="signal peptide" evidence="1">
    <location>
        <begin position="1"/>
        <end position="22"/>
    </location>
</feature>
<evidence type="ECO:0000256" key="1">
    <source>
        <dbReference type="SAM" id="SignalP"/>
    </source>
</evidence>
<keyword evidence="1" id="KW-0732">Signal</keyword>
<keyword evidence="2" id="KW-1185">Reference proteome</keyword>
<feature type="chain" id="PRO_5042035731" evidence="1">
    <location>
        <begin position="23"/>
        <end position="165"/>
    </location>
</feature>